<evidence type="ECO:0000256" key="6">
    <source>
        <dbReference type="SAM" id="MobiDB-lite"/>
    </source>
</evidence>
<dbReference type="PANTHER" id="PTHR43272">
    <property type="entry name" value="LONG-CHAIN-FATTY-ACID--COA LIGASE"/>
    <property type="match status" value="1"/>
</dbReference>
<dbReference type="PROSITE" id="PS00455">
    <property type="entry name" value="AMP_BINDING"/>
    <property type="match status" value="1"/>
</dbReference>
<dbReference type="OrthoDB" id="5240489at2"/>
<evidence type="ECO:0000256" key="1">
    <source>
        <dbReference type="ARBA" id="ARBA00006432"/>
    </source>
</evidence>
<proteinExistence type="inferred from homology"/>
<dbReference type="InterPro" id="IPR020845">
    <property type="entry name" value="AMP-binding_CS"/>
</dbReference>
<feature type="region of interest" description="Disordered" evidence="6">
    <location>
        <begin position="648"/>
        <end position="685"/>
    </location>
</feature>
<dbReference type="CDD" id="cd05907">
    <property type="entry name" value="VL_LC_FACS_like"/>
    <property type="match status" value="1"/>
</dbReference>
<evidence type="ECO:0000256" key="4">
    <source>
        <dbReference type="ARBA" id="ARBA00023098"/>
    </source>
</evidence>
<evidence type="ECO:0000313" key="9">
    <source>
        <dbReference type="Proteomes" id="UP000029003"/>
    </source>
</evidence>
<dbReference type="Pfam" id="PF00501">
    <property type="entry name" value="AMP-binding"/>
    <property type="match status" value="1"/>
</dbReference>
<sequence length="685" mass="75122">MLKEFSVDPVYQTTDDDTVYSLLAKRAQRDPQGAIAEWQSERDRVWHTVSAQEMDDRVRAVARGLLGIGVKHGSMVVIYSATCYDWAIVDFACSAIGAVTVPIYETDSAKQAAGIVQDVKPIIAFAGDESHAHTLDAIRRDSPDLTYVFNFQTDGLNAVVDFGESVTDDELALAMSKVKADDVSTIVYTSGSTGKPKGAMLTSRNFTHIVYAGYDVLDEMLYQPSRLLLFLPLAHCFARYIQYTAIGAQGVVGYISTAKHLLADLRSFKPTYLLGVPRVFEKVYNAASQKAGAGFQGRVFAKAFKHFAQWSKDEDEHQGRHTLGERIHHRFYMATVGKSMRSALGPNLKYLACGGAPINADLAHFFNGMDGITFIQGYGMTETAAPCVVNFEDANEVGSVGRPGPGIAIRTLDDGEVEIKGPNVFKGYFKQPELTAEVLEPDGWLHSGDIGYIDDRGFLFITGRKKDIIITAGGKNISPAPSEDTINTCPIVSHTVVIGDGRPFVAALIALDEEMTRDWLKNQGMDAEMPMEQIANNDAVRAFVQQYIDQANSSVSRAESVRKFAILPDDFSQDAGTLTPSMKMVRKKVIERYDDIIEHVIYTPKGPSVPIPATVKLFDKTAETVSQVSETVSPKVKQAIDQAKSNMAELRAKRQGENSDEELARGTDAETQDNGTESTNETEEK</sequence>
<dbReference type="GO" id="GO:0016020">
    <property type="term" value="C:membrane"/>
    <property type="evidence" value="ECO:0007669"/>
    <property type="project" value="TreeGrafter"/>
</dbReference>
<evidence type="ECO:0000256" key="5">
    <source>
        <dbReference type="ARBA" id="ARBA00032875"/>
    </source>
</evidence>
<feature type="domain" description="AMP-dependent synthetase/ligase" evidence="7">
    <location>
        <begin position="26"/>
        <end position="429"/>
    </location>
</feature>
<dbReference type="AlphaFoldDB" id="A0A087E1K0"/>
<keyword evidence="3" id="KW-0276">Fatty acid metabolism</keyword>
<keyword evidence="2 8" id="KW-0436">Ligase</keyword>
<organism evidence="8 9">
    <name type="scientific">Bifidobacterium thermacidophilum subsp. thermacidophilum</name>
    <dbReference type="NCBI Taxonomy" id="79262"/>
    <lineage>
        <taxon>Bacteria</taxon>
        <taxon>Bacillati</taxon>
        <taxon>Actinomycetota</taxon>
        <taxon>Actinomycetes</taxon>
        <taxon>Bifidobacteriales</taxon>
        <taxon>Bifidobacteriaceae</taxon>
        <taxon>Bifidobacterium</taxon>
    </lineage>
</organism>
<name>A0A087E1K0_9BIFI</name>
<dbReference type="Gene3D" id="3.40.50.12780">
    <property type="entry name" value="N-terminal domain of ligase-like"/>
    <property type="match status" value="1"/>
</dbReference>
<dbReference type="Proteomes" id="UP000029003">
    <property type="component" value="Unassembled WGS sequence"/>
</dbReference>
<keyword evidence="4" id="KW-0443">Lipid metabolism</keyword>
<protein>
    <recommendedName>
        <fullName evidence="5">Acyl-CoA synthetase</fullName>
    </recommendedName>
</protein>
<dbReference type="RefSeq" id="WP_029576771.1">
    <property type="nucleotide sequence ID" value="NZ_JGZT01000008.1"/>
</dbReference>
<feature type="compositionally biased region" description="Basic and acidic residues" evidence="6">
    <location>
        <begin position="650"/>
        <end position="668"/>
    </location>
</feature>
<dbReference type="Pfam" id="PF23562">
    <property type="entry name" value="AMP-binding_C_3"/>
    <property type="match status" value="1"/>
</dbReference>
<dbReference type="SUPFAM" id="SSF56801">
    <property type="entry name" value="Acetyl-CoA synthetase-like"/>
    <property type="match status" value="1"/>
</dbReference>
<accession>A0A087E1K0</accession>
<dbReference type="GO" id="GO:0004467">
    <property type="term" value="F:long-chain fatty acid-CoA ligase activity"/>
    <property type="evidence" value="ECO:0007669"/>
    <property type="project" value="TreeGrafter"/>
</dbReference>
<evidence type="ECO:0000313" key="8">
    <source>
        <dbReference type="EMBL" id="KFJ01651.1"/>
    </source>
</evidence>
<evidence type="ECO:0000256" key="3">
    <source>
        <dbReference type="ARBA" id="ARBA00022832"/>
    </source>
</evidence>
<reference evidence="8 9" key="1">
    <citation type="submission" date="2014-03" db="EMBL/GenBank/DDBJ databases">
        <title>Genomics of Bifidobacteria.</title>
        <authorList>
            <person name="Ventura M."/>
            <person name="Milani C."/>
            <person name="Lugli G.A."/>
        </authorList>
    </citation>
    <scope>NUCLEOTIDE SEQUENCE [LARGE SCALE GENOMIC DNA]</scope>
    <source>
        <strain evidence="8 9">LMG 21395</strain>
    </source>
</reference>
<dbReference type="EMBL" id="JGZT01000008">
    <property type="protein sequence ID" value="KFJ01651.1"/>
    <property type="molecule type" value="Genomic_DNA"/>
</dbReference>
<evidence type="ECO:0000256" key="2">
    <source>
        <dbReference type="ARBA" id="ARBA00022598"/>
    </source>
</evidence>
<evidence type="ECO:0000259" key="7">
    <source>
        <dbReference type="Pfam" id="PF00501"/>
    </source>
</evidence>
<dbReference type="InterPro" id="IPR000873">
    <property type="entry name" value="AMP-dep_synth/lig_dom"/>
</dbReference>
<gene>
    <name evidence="8" type="ORF">THER5_1545</name>
</gene>
<comment type="similarity">
    <text evidence="1">Belongs to the ATP-dependent AMP-binding enzyme family.</text>
</comment>
<comment type="caution">
    <text evidence="8">The sequence shown here is derived from an EMBL/GenBank/DDBJ whole genome shotgun (WGS) entry which is preliminary data.</text>
</comment>
<dbReference type="InterPro" id="IPR042099">
    <property type="entry name" value="ANL_N_sf"/>
</dbReference>
<dbReference type="PANTHER" id="PTHR43272:SF32">
    <property type="entry name" value="AMP-DEPENDENT SYNTHETASE_LIGASE DOMAIN-CONTAINING PROTEIN"/>
    <property type="match status" value="1"/>
</dbReference>